<evidence type="ECO:0000313" key="5">
    <source>
        <dbReference type="Proteomes" id="UP001597452"/>
    </source>
</evidence>
<evidence type="ECO:0000256" key="2">
    <source>
        <dbReference type="ARBA" id="ARBA00023180"/>
    </source>
</evidence>
<feature type="domain" description="Sulfotransferase" evidence="3">
    <location>
        <begin position="6"/>
        <end position="254"/>
    </location>
</feature>
<dbReference type="InterPro" id="IPR000863">
    <property type="entry name" value="Sulfotransferase_dom"/>
</dbReference>
<name>A0ABW5QBL5_9BACI</name>
<dbReference type="InterPro" id="IPR037359">
    <property type="entry name" value="NST/OST"/>
</dbReference>
<dbReference type="RefSeq" id="WP_377328975.1">
    <property type="nucleotide sequence ID" value="NZ_JBHUMZ010000021.1"/>
</dbReference>
<dbReference type="EMBL" id="JBHUMZ010000021">
    <property type="protein sequence ID" value="MFD2639167.1"/>
    <property type="molecule type" value="Genomic_DNA"/>
</dbReference>
<accession>A0ABW5QBL5</accession>
<proteinExistence type="predicted"/>
<evidence type="ECO:0000256" key="1">
    <source>
        <dbReference type="ARBA" id="ARBA00022679"/>
    </source>
</evidence>
<protein>
    <submittedName>
        <fullName evidence="4">Sulfotransferase family protein</fullName>
        <ecNumber evidence="4">2.8.2.-</ecNumber>
    </submittedName>
</protein>
<keyword evidence="2" id="KW-0325">Glycoprotein</keyword>
<dbReference type="Proteomes" id="UP001597452">
    <property type="component" value="Unassembled WGS sequence"/>
</dbReference>
<evidence type="ECO:0000259" key="3">
    <source>
        <dbReference type="Pfam" id="PF00685"/>
    </source>
</evidence>
<dbReference type="PANTHER" id="PTHR10605:SF56">
    <property type="entry name" value="BIFUNCTIONAL HEPARAN SULFATE N-DEACETYLASE_N-SULFOTRANSFERASE"/>
    <property type="match status" value="1"/>
</dbReference>
<dbReference type="SUPFAM" id="SSF52540">
    <property type="entry name" value="P-loop containing nucleoside triphosphate hydrolases"/>
    <property type="match status" value="1"/>
</dbReference>
<dbReference type="InterPro" id="IPR027417">
    <property type="entry name" value="P-loop_NTPase"/>
</dbReference>
<organism evidence="4 5">
    <name type="scientific">Piscibacillus salipiscarius</name>
    <dbReference type="NCBI Taxonomy" id="299480"/>
    <lineage>
        <taxon>Bacteria</taxon>
        <taxon>Bacillati</taxon>
        <taxon>Bacillota</taxon>
        <taxon>Bacilli</taxon>
        <taxon>Bacillales</taxon>
        <taxon>Bacillaceae</taxon>
        <taxon>Piscibacillus</taxon>
    </lineage>
</organism>
<keyword evidence="5" id="KW-1185">Reference proteome</keyword>
<dbReference type="Gene3D" id="3.40.50.300">
    <property type="entry name" value="P-loop containing nucleotide triphosphate hydrolases"/>
    <property type="match status" value="1"/>
</dbReference>
<comment type="caution">
    <text evidence="4">The sequence shown here is derived from an EMBL/GenBank/DDBJ whole genome shotgun (WGS) entry which is preliminary data.</text>
</comment>
<gene>
    <name evidence="4" type="ORF">ACFSW4_09850</name>
</gene>
<sequence>MNKKIPDFFIIGAAKSGTTSLYEYLKQHPQIYFPERKEPHFFGNMKPGGEHVNNINEYLKMFEDAPDNTVIGEASTSYLYSSDAANKIKKFNNNAKIIVMLRNPVDRAYSMYRHQVRNGSENLSFEEGLKAEESRILKGWKYGFHYFAGGKYSWQIENYFDFFGDNNVKVFLFEDFKENPYATLFDIFNFLNVEHEVKINTEKVHNVSNKPKSKKLNYLLNQKNLLKELLKKIIPEFHRKRLKKYLITKNMSDHYDKMSEKTRNHLINEYKEEINYLEKLLDRDLSLWKR</sequence>
<dbReference type="GO" id="GO:0016740">
    <property type="term" value="F:transferase activity"/>
    <property type="evidence" value="ECO:0007669"/>
    <property type="project" value="UniProtKB-KW"/>
</dbReference>
<dbReference type="EC" id="2.8.2.-" evidence="4"/>
<dbReference type="Pfam" id="PF00685">
    <property type="entry name" value="Sulfotransfer_1"/>
    <property type="match status" value="1"/>
</dbReference>
<evidence type="ECO:0000313" key="4">
    <source>
        <dbReference type="EMBL" id="MFD2639167.1"/>
    </source>
</evidence>
<keyword evidence="1 4" id="KW-0808">Transferase</keyword>
<dbReference type="PANTHER" id="PTHR10605">
    <property type="entry name" value="HEPARAN SULFATE SULFOTRANSFERASE"/>
    <property type="match status" value="1"/>
</dbReference>
<reference evidence="5" key="1">
    <citation type="journal article" date="2019" name="Int. J. Syst. Evol. Microbiol.">
        <title>The Global Catalogue of Microorganisms (GCM) 10K type strain sequencing project: providing services to taxonomists for standard genome sequencing and annotation.</title>
        <authorList>
            <consortium name="The Broad Institute Genomics Platform"/>
            <consortium name="The Broad Institute Genome Sequencing Center for Infectious Disease"/>
            <person name="Wu L."/>
            <person name="Ma J."/>
        </authorList>
    </citation>
    <scope>NUCLEOTIDE SEQUENCE [LARGE SCALE GENOMIC DNA]</scope>
    <source>
        <strain evidence="5">TISTR 1571</strain>
    </source>
</reference>